<dbReference type="EMBL" id="CM047903">
    <property type="protein sequence ID" value="KAJ0092229.1"/>
    <property type="molecule type" value="Genomic_DNA"/>
</dbReference>
<gene>
    <name evidence="1" type="ORF">Patl1_25720</name>
</gene>
<name>A0ACC1AZY1_9ROSI</name>
<evidence type="ECO:0000313" key="2">
    <source>
        <dbReference type="Proteomes" id="UP001164250"/>
    </source>
</evidence>
<evidence type="ECO:0000313" key="1">
    <source>
        <dbReference type="EMBL" id="KAJ0092229.1"/>
    </source>
</evidence>
<accession>A0ACC1AZY1</accession>
<keyword evidence="2" id="KW-1185">Reference proteome</keyword>
<dbReference type="Proteomes" id="UP001164250">
    <property type="component" value="Chromosome 7"/>
</dbReference>
<protein>
    <submittedName>
        <fullName evidence="1">Uncharacterized protein</fullName>
    </submittedName>
</protein>
<reference evidence="2" key="1">
    <citation type="journal article" date="2023" name="G3 (Bethesda)">
        <title>Genome assembly and association tests identify interacting loci associated with vigor, precocity, and sex in interspecific pistachio rootstocks.</title>
        <authorList>
            <person name="Palmer W."/>
            <person name="Jacygrad E."/>
            <person name="Sagayaradj S."/>
            <person name="Cavanaugh K."/>
            <person name="Han R."/>
            <person name="Bertier L."/>
            <person name="Beede B."/>
            <person name="Kafkas S."/>
            <person name="Golino D."/>
            <person name="Preece J."/>
            <person name="Michelmore R."/>
        </authorList>
    </citation>
    <scope>NUCLEOTIDE SEQUENCE [LARGE SCALE GENOMIC DNA]</scope>
</reference>
<organism evidence="1 2">
    <name type="scientific">Pistacia atlantica</name>
    <dbReference type="NCBI Taxonomy" id="434234"/>
    <lineage>
        <taxon>Eukaryota</taxon>
        <taxon>Viridiplantae</taxon>
        <taxon>Streptophyta</taxon>
        <taxon>Embryophyta</taxon>
        <taxon>Tracheophyta</taxon>
        <taxon>Spermatophyta</taxon>
        <taxon>Magnoliopsida</taxon>
        <taxon>eudicotyledons</taxon>
        <taxon>Gunneridae</taxon>
        <taxon>Pentapetalae</taxon>
        <taxon>rosids</taxon>
        <taxon>malvids</taxon>
        <taxon>Sapindales</taxon>
        <taxon>Anacardiaceae</taxon>
        <taxon>Pistacia</taxon>
    </lineage>
</organism>
<proteinExistence type="predicted"/>
<sequence>MELREAAIAYYNNGPEDLKQRAYDFFKEMDMEGNGKISSFEFMEFLQQAGYRLYFTCVECFECAGGDTYDFCLSCCRIVFLDNFIMLLSRRQPPMAPPSNILVALSLSLSLSLSLQLQLQLQLQLHQTQTRSWSGS</sequence>
<comment type="caution">
    <text evidence="1">The sequence shown here is derived from an EMBL/GenBank/DDBJ whole genome shotgun (WGS) entry which is preliminary data.</text>
</comment>